<feature type="region of interest" description="Disordered" evidence="13">
    <location>
        <begin position="120"/>
        <end position="143"/>
    </location>
</feature>
<dbReference type="GO" id="GO:0005737">
    <property type="term" value="C:cytoplasm"/>
    <property type="evidence" value="ECO:0007669"/>
    <property type="project" value="TreeGrafter"/>
</dbReference>
<evidence type="ECO:0000313" key="15">
    <source>
        <dbReference type="EMBL" id="TMQ72644.1"/>
    </source>
</evidence>
<evidence type="ECO:0000313" key="16">
    <source>
        <dbReference type="Proteomes" id="UP000319771"/>
    </source>
</evidence>
<keyword evidence="10" id="KW-0325">Glycoprotein</keyword>
<keyword evidence="7" id="KW-0520">NAD</keyword>
<evidence type="ECO:0000256" key="1">
    <source>
        <dbReference type="ARBA" id="ARBA00001911"/>
    </source>
</evidence>
<dbReference type="EMBL" id="VBPB01000099">
    <property type="protein sequence ID" value="TMQ72644.1"/>
    <property type="molecule type" value="Genomic_DNA"/>
</dbReference>
<evidence type="ECO:0000256" key="2">
    <source>
        <dbReference type="ARBA" id="ARBA00004323"/>
    </source>
</evidence>
<keyword evidence="6" id="KW-1133">Transmembrane helix</keyword>
<sequence>MNVLVAGGAGMIGSHLCEQLLMQEHRVICMDNLCTGRLDNIRQWLTNPLFTWIDHDIIEPLPELPPINRIYHLASPASPPGYTRLPIETMRVNSEGTFRLLTLAAAQDARFLYASTSEAYGDPHEHPQREEYRGNVSTTGPRSMYDEAKRYGEALTMTFVRSRKVDGRIVRIFNTYGPRCDPGDGRVVVNFIVQALRGDPMTVYGNGRQTRSLCYVSDLVEALTRTMEAAGAHGQLINLGNPDEHTVLEFSEIVRDLCGSHSEIVFAEAAVGDDPQRRRPDISRARALLDWQPQISLHVGLARTIAYLREVVGAPRSLPRVEPAADAAEHRHEGARVARNGRAAEEA</sequence>
<feature type="compositionally biased region" description="Basic and acidic residues" evidence="13">
    <location>
        <begin position="121"/>
        <end position="133"/>
    </location>
</feature>
<gene>
    <name evidence="15" type="ORF">E6K81_06870</name>
</gene>
<dbReference type="GO" id="GO:0042732">
    <property type="term" value="P:D-xylose metabolic process"/>
    <property type="evidence" value="ECO:0007669"/>
    <property type="project" value="InterPro"/>
</dbReference>
<keyword evidence="5" id="KW-0735">Signal-anchor</keyword>
<dbReference type="GO" id="GO:0048040">
    <property type="term" value="F:UDP-glucuronate decarboxylase activity"/>
    <property type="evidence" value="ECO:0007669"/>
    <property type="project" value="TreeGrafter"/>
</dbReference>
<dbReference type="Pfam" id="PF01370">
    <property type="entry name" value="Epimerase"/>
    <property type="match status" value="1"/>
</dbReference>
<dbReference type="InterPro" id="IPR036291">
    <property type="entry name" value="NAD(P)-bd_dom_sf"/>
</dbReference>
<dbReference type="Proteomes" id="UP000319771">
    <property type="component" value="Unassembled WGS sequence"/>
</dbReference>
<dbReference type="SUPFAM" id="SSF51735">
    <property type="entry name" value="NAD(P)-binding Rossmann-fold domains"/>
    <property type="match status" value="1"/>
</dbReference>
<accession>A0A538U9U5</accession>
<dbReference type="FunFam" id="3.40.50.720:FF:000065">
    <property type="entry name" value="UDP-glucuronic acid decarboxylase 1"/>
    <property type="match status" value="1"/>
</dbReference>
<evidence type="ECO:0000256" key="5">
    <source>
        <dbReference type="ARBA" id="ARBA00022968"/>
    </source>
</evidence>
<evidence type="ECO:0000256" key="4">
    <source>
        <dbReference type="ARBA" id="ARBA00022793"/>
    </source>
</evidence>
<reference evidence="15 16" key="1">
    <citation type="journal article" date="2019" name="Nat. Microbiol.">
        <title>Mediterranean grassland soil C-N compound turnover is dependent on rainfall and depth, and is mediated by genomically divergent microorganisms.</title>
        <authorList>
            <person name="Diamond S."/>
            <person name="Andeer P.F."/>
            <person name="Li Z."/>
            <person name="Crits-Christoph A."/>
            <person name="Burstein D."/>
            <person name="Anantharaman K."/>
            <person name="Lane K.R."/>
            <person name="Thomas B.C."/>
            <person name="Pan C."/>
            <person name="Northen T.R."/>
            <person name="Banfield J.F."/>
        </authorList>
    </citation>
    <scope>NUCLEOTIDE SEQUENCE [LARGE SCALE GENOMIC DNA]</scope>
    <source>
        <strain evidence="15">WS_11</strain>
    </source>
</reference>
<dbReference type="UniPathway" id="UPA00796">
    <property type="reaction ID" value="UER00771"/>
</dbReference>
<comment type="subcellular location">
    <subcellularLocation>
        <location evidence="2">Golgi apparatus membrane</location>
        <topology evidence="2">Single-pass type II membrane protein</topology>
    </subcellularLocation>
    <subcellularLocation>
        <location evidence="12">Golgi apparatus</location>
        <location evidence="12">Golgi stack membrane</location>
    </subcellularLocation>
</comment>
<comment type="cofactor">
    <cofactor evidence="1">
        <name>NAD(+)</name>
        <dbReference type="ChEBI" id="CHEBI:57540"/>
    </cofactor>
</comment>
<evidence type="ECO:0000256" key="13">
    <source>
        <dbReference type="SAM" id="MobiDB-lite"/>
    </source>
</evidence>
<feature type="region of interest" description="Disordered" evidence="13">
    <location>
        <begin position="320"/>
        <end position="347"/>
    </location>
</feature>
<evidence type="ECO:0000256" key="10">
    <source>
        <dbReference type="ARBA" id="ARBA00023180"/>
    </source>
</evidence>
<organism evidence="15 16">
    <name type="scientific">Eiseniibacteriota bacterium</name>
    <dbReference type="NCBI Taxonomy" id="2212470"/>
    <lineage>
        <taxon>Bacteria</taxon>
        <taxon>Candidatus Eiseniibacteriota</taxon>
    </lineage>
</organism>
<evidence type="ECO:0000256" key="9">
    <source>
        <dbReference type="ARBA" id="ARBA00023136"/>
    </source>
</evidence>
<dbReference type="PANTHER" id="PTHR43078:SF6">
    <property type="entry name" value="UDP-GLUCURONIC ACID DECARBOXYLASE 1"/>
    <property type="match status" value="1"/>
</dbReference>
<keyword evidence="11" id="KW-0456">Lyase</keyword>
<evidence type="ECO:0000256" key="8">
    <source>
        <dbReference type="ARBA" id="ARBA00023034"/>
    </source>
</evidence>
<evidence type="ECO:0000256" key="7">
    <source>
        <dbReference type="ARBA" id="ARBA00023027"/>
    </source>
</evidence>
<name>A0A538U9U5_UNCEI</name>
<dbReference type="InterPro" id="IPR044516">
    <property type="entry name" value="UXS-like"/>
</dbReference>
<evidence type="ECO:0000256" key="6">
    <source>
        <dbReference type="ARBA" id="ARBA00022989"/>
    </source>
</evidence>
<proteinExistence type="predicted"/>
<comment type="caution">
    <text evidence="15">The sequence shown here is derived from an EMBL/GenBank/DDBJ whole genome shotgun (WGS) entry which is preliminary data.</text>
</comment>
<evidence type="ECO:0000256" key="12">
    <source>
        <dbReference type="ARBA" id="ARBA00037859"/>
    </source>
</evidence>
<dbReference type="InterPro" id="IPR001509">
    <property type="entry name" value="Epimerase_deHydtase"/>
</dbReference>
<keyword evidence="9" id="KW-0472">Membrane</keyword>
<feature type="compositionally biased region" description="Basic and acidic residues" evidence="13">
    <location>
        <begin position="327"/>
        <end position="347"/>
    </location>
</feature>
<feature type="domain" description="NAD-dependent epimerase/dehydratase" evidence="14">
    <location>
        <begin position="3"/>
        <end position="240"/>
    </location>
</feature>
<dbReference type="PANTHER" id="PTHR43078">
    <property type="entry name" value="UDP-GLUCURONIC ACID DECARBOXYLASE-RELATED"/>
    <property type="match status" value="1"/>
</dbReference>
<dbReference type="GO" id="GO:0033320">
    <property type="term" value="P:UDP-D-xylose biosynthetic process"/>
    <property type="evidence" value="ECO:0007669"/>
    <property type="project" value="UniProtKB-UniPathway"/>
</dbReference>
<dbReference type="Gene3D" id="3.40.50.720">
    <property type="entry name" value="NAD(P)-binding Rossmann-like Domain"/>
    <property type="match status" value="1"/>
</dbReference>
<protein>
    <submittedName>
        <fullName evidence="15">NAD-dependent epimerase/dehydratase family protein</fullName>
    </submittedName>
</protein>
<evidence type="ECO:0000259" key="14">
    <source>
        <dbReference type="Pfam" id="PF01370"/>
    </source>
</evidence>
<keyword evidence="4" id="KW-0210">Decarboxylase</keyword>
<keyword evidence="8" id="KW-0333">Golgi apparatus</keyword>
<evidence type="ECO:0000256" key="3">
    <source>
        <dbReference type="ARBA" id="ARBA00022692"/>
    </source>
</evidence>
<dbReference type="AlphaFoldDB" id="A0A538U9U5"/>
<keyword evidence="3" id="KW-0812">Transmembrane</keyword>
<dbReference type="GO" id="GO:0070403">
    <property type="term" value="F:NAD+ binding"/>
    <property type="evidence" value="ECO:0007669"/>
    <property type="project" value="InterPro"/>
</dbReference>
<evidence type="ECO:0000256" key="11">
    <source>
        <dbReference type="ARBA" id="ARBA00023239"/>
    </source>
</evidence>